<feature type="compositionally biased region" description="Polar residues" evidence="1">
    <location>
        <begin position="11"/>
        <end position="42"/>
    </location>
</feature>
<name>A0ABD3NNR2_9STRA</name>
<protein>
    <recommendedName>
        <fullName evidence="2">SET domain-containing protein</fullName>
    </recommendedName>
</protein>
<comment type="caution">
    <text evidence="3">The sequence shown here is derived from an EMBL/GenBank/DDBJ whole genome shotgun (WGS) entry which is preliminary data.</text>
</comment>
<feature type="region of interest" description="Disordered" evidence="1">
    <location>
        <begin position="328"/>
        <end position="352"/>
    </location>
</feature>
<dbReference type="AlphaFoldDB" id="A0ABD3NNR2"/>
<dbReference type="Proteomes" id="UP001530400">
    <property type="component" value="Unassembled WGS sequence"/>
</dbReference>
<dbReference type="InterPro" id="IPR001214">
    <property type="entry name" value="SET_dom"/>
</dbReference>
<keyword evidence="4" id="KW-1185">Reference proteome</keyword>
<evidence type="ECO:0000313" key="4">
    <source>
        <dbReference type="Proteomes" id="UP001530400"/>
    </source>
</evidence>
<sequence>MMDSRAADDLSSIQADDNQQPNQSGCELLTASDNNSNAHGNTPLQNIRRAYQEASAYFSIEYLDSRRGYGAIAKTEIPMHTLILDEPPLLPCDALQMALEEHESGLLTCHDDDSRYLRCYFEKLYEQLDLDDEMKEMEVQTLIDLFWCMHDQYASNADDSPDPMKCIQKRIRGINYSNAFFNAESTSSAPITTANQPTAMTNASFRPTLHFLAAKLNHSCKPNVGYDFNQNNQRMFTTRDIKRGEELCDCYSDVVYHEPSWVRRIFLKEKYSFDCRCVACTMSTAQQEESDERRMHLKEIAKLLSARVGASFLFNQQFDREVQCFANDDGEDESSEDEYQHGNRTANVPNASKLRPTADDLYNLLEYIDILNKEGINHDIVECMELAFDLAVFLNDKDTLQHKHLGQSVLTLYQVTKGEKHRKTRQFRKRLVKIDTSLR</sequence>
<dbReference type="Pfam" id="PF00856">
    <property type="entry name" value="SET"/>
    <property type="match status" value="1"/>
</dbReference>
<evidence type="ECO:0000259" key="2">
    <source>
        <dbReference type="PROSITE" id="PS50280"/>
    </source>
</evidence>
<feature type="region of interest" description="Disordered" evidence="1">
    <location>
        <begin position="1"/>
        <end position="42"/>
    </location>
</feature>
<gene>
    <name evidence="3" type="ORF">ACHAWO_003673</name>
</gene>
<dbReference type="InterPro" id="IPR046341">
    <property type="entry name" value="SET_dom_sf"/>
</dbReference>
<feature type="compositionally biased region" description="Acidic residues" evidence="1">
    <location>
        <begin position="328"/>
        <end position="337"/>
    </location>
</feature>
<dbReference type="SUPFAM" id="SSF82199">
    <property type="entry name" value="SET domain"/>
    <property type="match status" value="1"/>
</dbReference>
<accession>A0ABD3NNR2</accession>
<evidence type="ECO:0000313" key="3">
    <source>
        <dbReference type="EMBL" id="KAL3776948.1"/>
    </source>
</evidence>
<dbReference type="PANTHER" id="PTHR47332">
    <property type="entry name" value="SET DOMAIN-CONTAINING PROTEIN 5"/>
    <property type="match status" value="1"/>
</dbReference>
<feature type="domain" description="SET" evidence="2">
    <location>
        <begin position="58"/>
        <end position="252"/>
    </location>
</feature>
<dbReference type="EMBL" id="JALLPJ020001074">
    <property type="protein sequence ID" value="KAL3776948.1"/>
    <property type="molecule type" value="Genomic_DNA"/>
</dbReference>
<dbReference type="CDD" id="cd20071">
    <property type="entry name" value="SET_SMYD"/>
    <property type="match status" value="1"/>
</dbReference>
<proteinExistence type="predicted"/>
<dbReference type="PANTHER" id="PTHR47332:SF4">
    <property type="entry name" value="SET DOMAIN-CONTAINING PROTEIN 5"/>
    <property type="match status" value="1"/>
</dbReference>
<evidence type="ECO:0000256" key="1">
    <source>
        <dbReference type="SAM" id="MobiDB-lite"/>
    </source>
</evidence>
<organism evidence="3 4">
    <name type="scientific">Cyclotella atomus</name>
    <dbReference type="NCBI Taxonomy" id="382360"/>
    <lineage>
        <taxon>Eukaryota</taxon>
        <taxon>Sar</taxon>
        <taxon>Stramenopiles</taxon>
        <taxon>Ochrophyta</taxon>
        <taxon>Bacillariophyta</taxon>
        <taxon>Coscinodiscophyceae</taxon>
        <taxon>Thalassiosirophycidae</taxon>
        <taxon>Stephanodiscales</taxon>
        <taxon>Stephanodiscaceae</taxon>
        <taxon>Cyclotella</taxon>
    </lineage>
</organism>
<dbReference type="InterPro" id="IPR011990">
    <property type="entry name" value="TPR-like_helical_dom_sf"/>
</dbReference>
<dbReference type="InterPro" id="IPR053185">
    <property type="entry name" value="SET_domain_protein"/>
</dbReference>
<reference evidence="3 4" key="1">
    <citation type="submission" date="2024-10" db="EMBL/GenBank/DDBJ databases">
        <title>Updated reference genomes for cyclostephanoid diatoms.</title>
        <authorList>
            <person name="Roberts W.R."/>
            <person name="Alverson A.J."/>
        </authorList>
    </citation>
    <scope>NUCLEOTIDE SEQUENCE [LARGE SCALE GENOMIC DNA]</scope>
    <source>
        <strain evidence="3 4">AJA010-31</strain>
    </source>
</reference>
<dbReference type="Gene3D" id="2.170.270.10">
    <property type="entry name" value="SET domain"/>
    <property type="match status" value="1"/>
</dbReference>
<dbReference type="Gene3D" id="1.25.40.10">
    <property type="entry name" value="Tetratricopeptide repeat domain"/>
    <property type="match status" value="1"/>
</dbReference>
<dbReference type="PROSITE" id="PS50280">
    <property type="entry name" value="SET"/>
    <property type="match status" value="1"/>
</dbReference>